<evidence type="ECO:0000259" key="2">
    <source>
        <dbReference type="Pfam" id="PF12975"/>
    </source>
</evidence>
<organism evidence="3 4">
    <name type="scientific">[Roseibacterium] beibuensis</name>
    <dbReference type="NCBI Taxonomy" id="1193142"/>
    <lineage>
        <taxon>Bacteria</taxon>
        <taxon>Pseudomonadati</taxon>
        <taxon>Pseudomonadota</taxon>
        <taxon>Alphaproteobacteria</taxon>
        <taxon>Rhodobacterales</taxon>
        <taxon>Roseobacteraceae</taxon>
        <taxon>Roseicyclus</taxon>
    </lineage>
</organism>
<name>A0ABP9LF54_9RHOB</name>
<feature type="domain" description="DUF3859" evidence="2">
    <location>
        <begin position="39"/>
        <end position="169"/>
    </location>
</feature>
<dbReference type="RefSeq" id="WP_259554035.1">
    <property type="nucleotide sequence ID" value="NZ_BAABHW010000002.1"/>
</dbReference>
<evidence type="ECO:0000256" key="1">
    <source>
        <dbReference type="SAM" id="SignalP"/>
    </source>
</evidence>
<dbReference type="InterPro" id="IPR024331">
    <property type="entry name" value="DUF3859"/>
</dbReference>
<gene>
    <name evidence="3" type="ORF">GCM10023209_20820</name>
</gene>
<evidence type="ECO:0000313" key="4">
    <source>
        <dbReference type="Proteomes" id="UP001499910"/>
    </source>
</evidence>
<comment type="caution">
    <text evidence="3">The sequence shown here is derived from an EMBL/GenBank/DDBJ whole genome shotgun (WGS) entry which is preliminary data.</text>
</comment>
<keyword evidence="4" id="KW-1185">Reference proteome</keyword>
<dbReference type="EMBL" id="BAABHW010000002">
    <property type="protein sequence ID" value="GAA5074083.1"/>
    <property type="molecule type" value="Genomic_DNA"/>
</dbReference>
<evidence type="ECO:0000313" key="3">
    <source>
        <dbReference type="EMBL" id="GAA5074083.1"/>
    </source>
</evidence>
<keyword evidence="1" id="KW-0732">Signal</keyword>
<dbReference type="Proteomes" id="UP001499910">
    <property type="component" value="Unassembled WGS sequence"/>
</dbReference>
<feature type="chain" id="PRO_5045637222" description="DUF3859 domain-containing protein" evidence="1">
    <location>
        <begin position="19"/>
        <end position="188"/>
    </location>
</feature>
<accession>A0ABP9LF54</accession>
<dbReference type="Gene3D" id="2.60.40.2390">
    <property type="match status" value="1"/>
</dbReference>
<dbReference type="Pfam" id="PF12975">
    <property type="entry name" value="DUF3859"/>
    <property type="match status" value="1"/>
</dbReference>
<protein>
    <recommendedName>
        <fullName evidence="2">DUF3859 domain-containing protein</fullName>
    </recommendedName>
</protein>
<proteinExistence type="predicted"/>
<feature type="signal peptide" evidence="1">
    <location>
        <begin position="1"/>
        <end position="18"/>
    </location>
</feature>
<sequence length="188" mass="20056">MIRPVALCLCLLVAPAIAQEEAPLAPSDAADNPRIGALIDEIEWGVYCAQDPVRLEDAPDTAAGTINIVQDLPQIRFEDTVVPAALGMGFGVLARVAEGTDPGPVTVTVTHPPYPGSGITVERWIATMNDTAMSLFGFSFETQDELVTGTWTLIAEANGDELFHIRFEIVPPDFARPMVAACQGGFMS</sequence>
<reference evidence="4" key="1">
    <citation type="journal article" date="2019" name="Int. J. Syst. Evol. Microbiol.">
        <title>The Global Catalogue of Microorganisms (GCM) 10K type strain sequencing project: providing services to taxonomists for standard genome sequencing and annotation.</title>
        <authorList>
            <consortium name="The Broad Institute Genomics Platform"/>
            <consortium name="The Broad Institute Genome Sequencing Center for Infectious Disease"/>
            <person name="Wu L."/>
            <person name="Ma J."/>
        </authorList>
    </citation>
    <scope>NUCLEOTIDE SEQUENCE [LARGE SCALE GENOMIC DNA]</scope>
    <source>
        <strain evidence="4">JCM 18015</strain>
    </source>
</reference>